<evidence type="ECO:0000256" key="3">
    <source>
        <dbReference type="ARBA" id="ARBA00022801"/>
    </source>
</evidence>
<dbReference type="Proteomes" id="UP001497472">
    <property type="component" value="Unassembled WGS sequence"/>
</dbReference>
<evidence type="ECO:0000256" key="2">
    <source>
        <dbReference type="ARBA" id="ARBA00022487"/>
    </source>
</evidence>
<organism evidence="8 9">
    <name type="scientific">Leptosia nina</name>
    <dbReference type="NCBI Taxonomy" id="320188"/>
    <lineage>
        <taxon>Eukaryota</taxon>
        <taxon>Metazoa</taxon>
        <taxon>Ecdysozoa</taxon>
        <taxon>Arthropoda</taxon>
        <taxon>Hexapoda</taxon>
        <taxon>Insecta</taxon>
        <taxon>Pterygota</taxon>
        <taxon>Neoptera</taxon>
        <taxon>Endopterygota</taxon>
        <taxon>Lepidoptera</taxon>
        <taxon>Glossata</taxon>
        <taxon>Ditrysia</taxon>
        <taxon>Papilionoidea</taxon>
        <taxon>Pieridae</taxon>
        <taxon>Pierinae</taxon>
        <taxon>Leptosia</taxon>
    </lineage>
</organism>
<dbReference type="InterPro" id="IPR002018">
    <property type="entry name" value="CarbesteraseB"/>
</dbReference>
<evidence type="ECO:0000256" key="5">
    <source>
        <dbReference type="ARBA" id="ARBA00023180"/>
    </source>
</evidence>
<keyword evidence="4" id="KW-1015">Disulfide bond</keyword>
<keyword evidence="9" id="KW-1185">Reference proteome</keyword>
<keyword evidence="2" id="KW-0719">Serine esterase</keyword>
<dbReference type="SUPFAM" id="SSF53474">
    <property type="entry name" value="alpha/beta-Hydrolases"/>
    <property type="match status" value="1"/>
</dbReference>
<dbReference type="PROSITE" id="PS00122">
    <property type="entry name" value="CARBOXYLESTERASE_B_1"/>
    <property type="match status" value="1"/>
</dbReference>
<dbReference type="InterPro" id="IPR029058">
    <property type="entry name" value="AB_hydrolase_fold"/>
</dbReference>
<dbReference type="CDD" id="cd00312">
    <property type="entry name" value="Esterase_lipase"/>
    <property type="match status" value="1"/>
</dbReference>
<dbReference type="InterPro" id="IPR019826">
    <property type="entry name" value="Carboxylesterase_B_AS"/>
</dbReference>
<comment type="caution">
    <text evidence="8">The sequence shown here is derived from an EMBL/GenBank/DDBJ whole genome shotgun (WGS) entry which is preliminary data.</text>
</comment>
<name>A0AAV1JS16_9NEOP</name>
<comment type="similarity">
    <text evidence="1 6">Belongs to the type-B carboxylesterase/lipase family.</text>
</comment>
<dbReference type="Gene3D" id="3.40.50.1820">
    <property type="entry name" value="alpha/beta hydrolase"/>
    <property type="match status" value="1"/>
</dbReference>
<evidence type="ECO:0000256" key="6">
    <source>
        <dbReference type="RuleBase" id="RU361235"/>
    </source>
</evidence>
<gene>
    <name evidence="8" type="ORF">LNINA_LOCUS10451</name>
</gene>
<dbReference type="Pfam" id="PF00135">
    <property type="entry name" value="COesterase"/>
    <property type="match status" value="1"/>
</dbReference>
<proteinExistence type="inferred from homology"/>
<evidence type="ECO:0000259" key="7">
    <source>
        <dbReference type="Pfam" id="PF00135"/>
    </source>
</evidence>
<dbReference type="GO" id="GO:0052689">
    <property type="term" value="F:carboxylic ester hydrolase activity"/>
    <property type="evidence" value="ECO:0007669"/>
    <property type="project" value="UniProtKB-KW"/>
</dbReference>
<feature type="domain" description="Carboxylesterase type B" evidence="7">
    <location>
        <begin position="21"/>
        <end position="526"/>
    </location>
</feature>
<dbReference type="AlphaFoldDB" id="A0AAV1JS16"/>
<dbReference type="PANTHER" id="PTHR43142:SF1">
    <property type="entry name" value="CARBOXYLIC ESTER HYDROLASE"/>
    <property type="match status" value="1"/>
</dbReference>
<keyword evidence="3 6" id="KW-0378">Hydrolase</keyword>
<sequence>MAVSYLILFAVISYVVGQGPNPIVRVHHGLVQGSWKESTNGRTYASFQGVPYARPPVGKYRFREPQQLKPWTGTWDATRPLSDCLQYEPFLKQIIGDENCLFLNVFTPKASAGANLPVIVFIHGGAFMYGGGKLYGPENLMDRDVVVVTINYRLGPLGFLSTGDEVAPGNAGLKDQSFALEWVKNNIMMFGGDPDSVTLTGCSAGGASVHYQYLSPMSRGKFNRGIAFSGSAFMSWAIARKPAEKAKALSSIVGCPTHNNKEMVECLRYRPAEVIVNAQIEMFDWKVHMFTPFTPTVEPSGSKFPFLTQYPYHAAMSGSINNVPLIGSVTSEEGLYPAAYYQTDPSILKDLESRWEHLASNIFEYNQTLPMRLRADVAAKIKQQYLAGKPVSQETFGDLVQALGDRLFAVDVGKMVQVHAAKTSQPTYLYRYAYRSEWSLSHLMAAKEQDYGVSHADDVMTVFHFADTKIGTSVEDVKMRNALLDMIYSYAATGTPKIPNGPQWLEVKPNSAELNYMEIDASNKIEMMTSSDFGHRAFWDSLGFIENENYHLNVKDEL</sequence>
<keyword evidence="5" id="KW-0325">Glycoprotein</keyword>
<protein>
    <recommendedName>
        <fullName evidence="6">Carboxylic ester hydrolase</fullName>
        <ecNumber evidence="6">3.1.1.-</ecNumber>
    </recommendedName>
</protein>
<dbReference type="PANTHER" id="PTHR43142">
    <property type="entry name" value="CARBOXYLIC ESTER HYDROLASE"/>
    <property type="match status" value="1"/>
</dbReference>
<evidence type="ECO:0000313" key="8">
    <source>
        <dbReference type="EMBL" id="CAK1551294.1"/>
    </source>
</evidence>
<evidence type="ECO:0000256" key="4">
    <source>
        <dbReference type="ARBA" id="ARBA00023157"/>
    </source>
</evidence>
<feature type="chain" id="PRO_5043096200" description="Carboxylic ester hydrolase" evidence="6">
    <location>
        <begin position="18"/>
        <end position="558"/>
    </location>
</feature>
<accession>A0AAV1JS16</accession>
<evidence type="ECO:0000313" key="9">
    <source>
        <dbReference type="Proteomes" id="UP001497472"/>
    </source>
</evidence>
<dbReference type="EC" id="3.1.1.-" evidence="6"/>
<reference evidence="8 9" key="1">
    <citation type="submission" date="2023-11" db="EMBL/GenBank/DDBJ databases">
        <authorList>
            <person name="Okamura Y."/>
        </authorList>
    </citation>
    <scope>NUCLEOTIDE SEQUENCE [LARGE SCALE GENOMIC DNA]</scope>
</reference>
<dbReference type="EMBL" id="CAVLEF010000122">
    <property type="protein sequence ID" value="CAK1551294.1"/>
    <property type="molecule type" value="Genomic_DNA"/>
</dbReference>
<keyword evidence="6" id="KW-0732">Signal</keyword>
<feature type="signal peptide" evidence="6">
    <location>
        <begin position="1"/>
        <end position="17"/>
    </location>
</feature>
<evidence type="ECO:0000256" key="1">
    <source>
        <dbReference type="ARBA" id="ARBA00005964"/>
    </source>
</evidence>